<dbReference type="EMBL" id="CP002049">
    <property type="protein sequence ID" value="ADI13309.1"/>
    <property type="molecule type" value="Genomic_DNA"/>
</dbReference>
<dbReference type="AlphaFoldDB" id="D7CXU9"/>
<dbReference type="InterPro" id="IPR007922">
    <property type="entry name" value="DciA-like"/>
</dbReference>
<reference evidence="3" key="1">
    <citation type="submission" date="2010-05" db="EMBL/GenBank/DDBJ databases">
        <title>The complete genome of Truepera radiovictris DSM 17093.</title>
        <authorList>
            <consortium name="US DOE Joint Genome Institute (JGI-PGF)"/>
            <person name="Lucas S."/>
            <person name="Copeland A."/>
            <person name="Lapidus A."/>
            <person name="Glavina del Rio T."/>
            <person name="Dalin E."/>
            <person name="Tice H."/>
            <person name="Bruce D."/>
            <person name="Goodwin L."/>
            <person name="Pitluck S."/>
            <person name="Kyrpides N."/>
            <person name="Mavromatis K."/>
            <person name="Ovchinnikova G."/>
            <person name="Munk A.C."/>
            <person name="Detter J.C."/>
            <person name="Han C."/>
            <person name="Tapia R."/>
            <person name="Land M."/>
            <person name="Hauser L."/>
            <person name="Markowitz V."/>
            <person name="Cheng J.-F."/>
            <person name="Hugenholtz P."/>
            <person name="Woyke T."/>
            <person name="Wu D."/>
            <person name="Tindall B."/>
            <person name="Pomrenke H.G."/>
            <person name="Brambilla E."/>
            <person name="Klenk H.-P."/>
            <person name="Eisen J.A."/>
        </authorList>
    </citation>
    <scope>NUCLEOTIDE SEQUENCE [LARGE SCALE GENOMIC DNA]</scope>
    <source>
        <strain evidence="3">DSM 17093 / CIP 108686 / LMG 22925 / RQ-24</strain>
    </source>
</reference>
<dbReference type="PANTHER" id="PTHR36456:SF1">
    <property type="entry name" value="UPF0232 PROTEIN SCO3875"/>
    <property type="match status" value="1"/>
</dbReference>
<dbReference type="STRING" id="649638.Trad_0167"/>
<organism evidence="2 3">
    <name type="scientific">Truepera radiovictrix (strain DSM 17093 / CIP 108686 / LMG 22925 / RQ-24)</name>
    <dbReference type="NCBI Taxonomy" id="649638"/>
    <lineage>
        <taxon>Bacteria</taxon>
        <taxon>Thermotogati</taxon>
        <taxon>Deinococcota</taxon>
        <taxon>Deinococci</taxon>
        <taxon>Trueperales</taxon>
        <taxon>Trueperaceae</taxon>
        <taxon>Truepera</taxon>
    </lineage>
</organism>
<dbReference type="eggNOG" id="COG5512">
    <property type="taxonomic scope" value="Bacteria"/>
</dbReference>
<proteinExistence type="predicted"/>
<keyword evidence="3" id="KW-1185">Reference proteome</keyword>
<feature type="region of interest" description="Disordered" evidence="1">
    <location>
        <begin position="96"/>
        <end position="115"/>
    </location>
</feature>
<gene>
    <name evidence="2" type="ordered locus">Trad_0167</name>
</gene>
<dbReference type="KEGG" id="tra:Trad_0167"/>
<name>D7CXU9_TRURR</name>
<dbReference type="Pfam" id="PF05258">
    <property type="entry name" value="DciA"/>
    <property type="match status" value="1"/>
</dbReference>
<reference evidence="2 3" key="2">
    <citation type="journal article" date="2011" name="Stand. Genomic Sci.">
        <title>Complete genome sequence of Truepera radiovictrix type strain (RQ-24).</title>
        <authorList>
            <person name="Ivanova N."/>
            <person name="Rohde C."/>
            <person name="Munk C."/>
            <person name="Nolan M."/>
            <person name="Lucas S."/>
            <person name="Del Rio T.G."/>
            <person name="Tice H."/>
            <person name="Deshpande S."/>
            <person name="Cheng J.F."/>
            <person name="Tapia R."/>
            <person name="Han C."/>
            <person name="Goodwin L."/>
            <person name="Pitluck S."/>
            <person name="Liolios K."/>
            <person name="Mavromatis K."/>
            <person name="Mikhailova N."/>
            <person name="Pati A."/>
            <person name="Chen A."/>
            <person name="Palaniappan K."/>
            <person name="Land M."/>
            <person name="Hauser L."/>
            <person name="Chang Y.J."/>
            <person name="Jeffries C.D."/>
            <person name="Brambilla E."/>
            <person name="Rohde M."/>
            <person name="Goker M."/>
            <person name="Tindall B.J."/>
            <person name="Woyke T."/>
            <person name="Bristow J."/>
            <person name="Eisen J.A."/>
            <person name="Markowitz V."/>
            <person name="Hugenholtz P."/>
            <person name="Kyrpides N.C."/>
            <person name="Klenk H.P."/>
            <person name="Lapidus A."/>
        </authorList>
    </citation>
    <scope>NUCLEOTIDE SEQUENCE [LARGE SCALE GENOMIC DNA]</scope>
    <source>
        <strain evidence="3">DSM 17093 / CIP 108686 / LMG 22925 / RQ-24</strain>
    </source>
</reference>
<dbReference type="PANTHER" id="PTHR36456">
    <property type="entry name" value="UPF0232 PROTEIN SCO3875"/>
    <property type="match status" value="1"/>
</dbReference>
<evidence type="ECO:0008006" key="4">
    <source>
        <dbReference type="Google" id="ProtNLM"/>
    </source>
</evidence>
<evidence type="ECO:0000313" key="3">
    <source>
        <dbReference type="Proteomes" id="UP000000379"/>
    </source>
</evidence>
<dbReference type="Proteomes" id="UP000000379">
    <property type="component" value="Chromosome"/>
</dbReference>
<protein>
    <recommendedName>
        <fullName evidence="4">DUF721 domain-containing protein</fullName>
    </recommendedName>
</protein>
<dbReference type="HOGENOM" id="CLU_085300_0_0_0"/>
<dbReference type="RefSeq" id="WP_013176689.1">
    <property type="nucleotide sequence ID" value="NC_014221.1"/>
</dbReference>
<dbReference type="OrthoDB" id="61536at2"/>
<evidence type="ECO:0000256" key="1">
    <source>
        <dbReference type="SAM" id="MobiDB-lite"/>
    </source>
</evidence>
<sequence>MKDARSVADLLAEVFKKGGLRRGVRRAEAVLLWPQVVGPEVAKFTEAKTLQDGVLIVEVPDSETAMHLSFQRQKFLHVYRAKFGVRDIRDVRFRTGRRASPEAPKAPPPEAHPDPKALAELSRYLSAAALPDPLTQSAMRAAKAMLVWRAQRQAEGWAPCTVCGALSPPQLKGTLCSTCARYAAAPKVLRASRTLAVAPGSATPLLSDDERAVAAELAKGYLERRLQELLPQTLADPTFRPHLERAARCYLAHQLGKRLEDVGEDDFGYLDARVARALGRWG</sequence>
<accession>D7CXU9</accession>
<evidence type="ECO:0000313" key="2">
    <source>
        <dbReference type="EMBL" id="ADI13309.1"/>
    </source>
</evidence>